<keyword evidence="2 4" id="KW-0479">Metal-binding</keyword>
<name>A0A2T2YLU0_9BACT</name>
<dbReference type="SUPFAM" id="SSF46626">
    <property type="entry name" value="Cytochrome c"/>
    <property type="match status" value="1"/>
</dbReference>
<gene>
    <name evidence="7" type="ORF">AHMF7605_24795</name>
</gene>
<reference evidence="7 8" key="1">
    <citation type="submission" date="2018-03" db="EMBL/GenBank/DDBJ databases">
        <title>Adhaeribacter sp. HMF7605 Genome sequencing and assembly.</title>
        <authorList>
            <person name="Kang H."/>
            <person name="Kang J."/>
            <person name="Cha I."/>
            <person name="Kim H."/>
            <person name="Joh K."/>
        </authorList>
    </citation>
    <scope>NUCLEOTIDE SEQUENCE [LARGE SCALE GENOMIC DNA]</scope>
    <source>
        <strain evidence="7 8">HMF7605</strain>
    </source>
</reference>
<keyword evidence="3 4" id="KW-0408">Iron</keyword>
<proteinExistence type="predicted"/>
<dbReference type="GO" id="GO:0004130">
    <property type="term" value="F:cytochrome-c peroxidase activity"/>
    <property type="evidence" value="ECO:0007669"/>
    <property type="project" value="TreeGrafter"/>
</dbReference>
<dbReference type="PANTHER" id="PTHR30600">
    <property type="entry name" value="CYTOCHROME C PEROXIDASE-RELATED"/>
    <property type="match status" value="1"/>
</dbReference>
<dbReference type="InterPro" id="IPR009056">
    <property type="entry name" value="Cyt_c-like_dom"/>
</dbReference>
<comment type="caution">
    <text evidence="7">The sequence shown here is derived from an EMBL/GenBank/DDBJ whole genome shotgun (WGS) entry which is preliminary data.</text>
</comment>
<evidence type="ECO:0000313" key="7">
    <source>
        <dbReference type="EMBL" id="PSR56482.1"/>
    </source>
</evidence>
<evidence type="ECO:0000313" key="8">
    <source>
        <dbReference type="Proteomes" id="UP000240357"/>
    </source>
</evidence>
<dbReference type="GO" id="GO:0009055">
    <property type="term" value="F:electron transfer activity"/>
    <property type="evidence" value="ECO:0007669"/>
    <property type="project" value="InterPro"/>
</dbReference>
<evidence type="ECO:0000259" key="6">
    <source>
        <dbReference type="PROSITE" id="PS51007"/>
    </source>
</evidence>
<evidence type="ECO:0000256" key="5">
    <source>
        <dbReference type="SAM" id="SignalP"/>
    </source>
</evidence>
<dbReference type="RefSeq" id="WP_106932659.1">
    <property type="nucleotide sequence ID" value="NZ_PYFT01000001.1"/>
</dbReference>
<dbReference type="EMBL" id="PYFT01000001">
    <property type="protein sequence ID" value="PSR56482.1"/>
    <property type="molecule type" value="Genomic_DNA"/>
</dbReference>
<dbReference type="Proteomes" id="UP000240357">
    <property type="component" value="Unassembled WGS sequence"/>
</dbReference>
<feature type="domain" description="Cytochrome c" evidence="6">
    <location>
        <begin position="424"/>
        <end position="564"/>
    </location>
</feature>
<keyword evidence="8" id="KW-1185">Reference proteome</keyword>
<dbReference type="PANTHER" id="PTHR30600:SF9">
    <property type="entry name" value="BLR7738 PROTEIN"/>
    <property type="match status" value="1"/>
</dbReference>
<dbReference type="Gene3D" id="1.10.760.10">
    <property type="entry name" value="Cytochrome c-like domain"/>
    <property type="match status" value="1"/>
</dbReference>
<dbReference type="GO" id="GO:0046872">
    <property type="term" value="F:metal ion binding"/>
    <property type="evidence" value="ECO:0007669"/>
    <property type="project" value="UniProtKB-KW"/>
</dbReference>
<evidence type="ECO:0000256" key="4">
    <source>
        <dbReference type="PROSITE-ProRule" id="PRU00433"/>
    </source>
</evidence>
<dbReference type="PROSITE" id="PS51007">
    <property type="entry name" value="CYTC"/>
    <property type="match status" value="1"/>
</dbReference>
<evidence type="ECO:0000256" key="1">
    <source>
        <dbReference type="ARBA" id="ARBA00022617"/>
    </source>
</evidence>
<organism evidence="7 8">
    <name type="scientific">Adhaeribacter arboris</name>
    <dbReference type="NCBI Taxonomy" id="2072846"/>
    <lineage>
        <taxon>Bacteria</taxon>
        <taxon>Pseudomonadati</taxon>
        <taxon>Bacteroidota</taxon>
        <taxon>Cytophagia</taxon>
        <taxon>Cytophagales</taxon>
        <taxon>Hymenobacteraceae</taxon>
        <taxon>Adhaeribacter</taxon>
    </lineage>
</organism>
<evidence type="ECO:0000256" key="3">
    <source>
        <dbReference type="ARBA" id="ARBA00023004"/>
    </source>
</evidence>
<dbReference type="InterPro" id="IPR036909">
    <property type="entry name" value="Cyt_c-like_dom_sf"/>
</dbReference>
<feature type="chain" id="PRO_5015643091" description="Cytochrome c domain-containing protein" evidence="5">
    <location>
        <begin position="22"/>
        <end position="747"/>
    </location>
</feature>
<keyword evidence="1 4" id="KW-0349">Heme</keyword>
<keyword evidence="5" id="KW-0732">Signal</keyword>
<feature type="signal peptide" evidence="5">
    <location>
        <begin position="1"/>
        <end position="21"/>
    </location>
</feature>
<dbReference type="GO" id="GO:0020037">
    <property type="term" value="F:heme binding"/>
    <property type="evidence" value="ECO:0007669"/>
    <property type="project" value="InterPro"/>
</dbReference>
<sequence length="747" mass="84050">MKKVLLVFTSMLICMASVLFSQCDRKEVQDEAKKKGWEVKNIPEADEDYFKDMDGKIQLSADEVKGRNTWLVYTAGNDAFWDYIANKSFGSTDLLKIVSSYPGSKYNRDIRFSYFGIMNEPGFKKATKPDEYGLWLDERVGEPDPFENAAKYPGLNGGSFYGKASGVVGLRLFPNPDFDEEAKKKWDGKRYYTDENYYLNPQLVRPYRVAMSCGFCHASPHPLNPPADPENPEWENLSSNIGAQYFWAGRVFTSDLKPNNFIWQLFNSSPPGALETSMIANDNINNPRTMNAIYSVGNRLRAAQNNPKETMAGGTLNLKNIEKEAHVPHILKDGADAVGIQGALTRVYFNIGSFHQEWVQHFNPLVGGKPQTPIEVKVAQNNSVYFQATEKLVNNLAKFFLKAAGPHHLKDAPGGAAYLKTDQALLTQGKLVFADNCASCHSSKQPPNNKDWRSEEYKQWMRAEVVKPDFLDNNYLSDEARHPVTVIGTNAGASLASNALKGHVWDNFSSETYKNLPAVGKIKVQHPLNGTTYDYQMPGGGRGYYRTPSLISMWATAPYFHNNGLGKFTNDPSVAGRMEAFDDAAQKLLWPNKRSETDCMDKWGLPFCPPIYRTTEESYIRLHKNYLPPIFHRMLEKGENELRIGPIPKGTPINLLANIDLEIKLGLSQAKKHKDLIGLLINVKRSLRQIKQQNLNSEQATEVLKKLVPDLLSVSKSPDFVVDRGHEFGKDLSDKDKLALVEFLKTF</sequence>
<protein>
    <recommendedName>
        <fullName evidence="6">Cytochrome c domain-containing protein</fullName>
    </recommendedName>
</protein>
<dbReference type="AlphaFoldDB" id="A0A2T2YLU0"/>
<evidence type="ECO:0000256" key="2">
    <source>
        <dbReference type="ARBA" id="ARBA00022723"/>
    </source>
</evidence>
<accession>A0A2T2YLU0</accession>
<dbReference type="InterPro" id="IPR051395">
    <property type="entry name" value="Cytochrome_c_Peroxidase/MauG"/>
</dbReference>
<dbReference type="OrthoDB" id="9805202at2"/>